<keyword evidence="2" id="KW-0812">Transmembrane</keyword>
<protein>
    <submittedName>
        <fullName evidence="3">Membrane protein</fullName>
    </submittedName>
</protein>
<gene>
    <name evidence="3" type="ORF">GCM10010238_43390</name>
</gene>
<feature type="transmembrane region" description="Helical" evidence="2">
    <location>
        <begin position="38"/>
        <end position="62"/>
    </location>
</feature>
<comment type="caution">
    <text evidence="3">The sequence shown here is derived from an EMBL/GenBank/DDBJ whole genome shotgun (WGS) entry which is preliminary data.</text>
</comment>
<reference evidence="3" key="2">
    <citation type="submission" date="2020-09" db="EMBL/GenBank/DDBJ databases">
        <authorList>
            <person name="Sun Q."/>
            <person name="Ohkuma M."/>
        </authorList>
    </citation>
    <scope>NUCLEOTIDE SEQUENCE</scope>
    <source>
        <strain evidence="3">JCM 4234</strain>
    </source>
</reference>
<keyword evidence="4" id="KW-1185">Reference proteome</keyword>
<dbReference type="AlphaFoldDB" id="A0A918GN87"/>
<proteinExistence type="predicted"/>
<organism evidence="3 4">
    <name type="scientific">Streptomyces griseoviridis</name>
    <dbReference type="NCBI Taxonomy" id="45398"/>
    <lineage>
        <taxon>Bacteria</taxon>
        <taxon>Bacillati</taxon>
        <taxon>Actinomycetota</taxon>
        <taxon>Actinomycetes</taxon>
        <taxon>Kitasatosporales</taxon>
        <taxon>Streptomycetaceae</taxon>
        <taxon>Streptomyces</taxon>
    </lineage>
</organism>
<accession>A0A918GN87</accession>
<feature type="region of interest" description="Disordered" evidence="1">
    <location>
        <begin position="147"/>
        <end position="174"/>
    </location>
</feature>
<keyword evidence="2" id="KW-1133">Transmembrane helix</keyword>
<reference evidence="3" key="1">
    <citation type="journal article" date="2014" name="Int. J. Syst. Evol. Microbiol.">
        <title>Complete genome sequence of Corynebacterium casei LMG S-19264T (=DSM 44701T), isolated from a smear-ripened cheese.</title>
        <authorList>
            <consortium name="US DOE Joint Genome Institute (JGI-PGF)"/>
            <person name="Walter F."/>
            <person name="Albersmeier A."/>
            <person name="Kalinowski J."/>
            <person name="Ruckert C."/>
        </authorList>
    </citation>
    <scope>NUCLEOTIDE SEQUENCE</scope>
    <source>
        <strain evidence="3">JCM 4234</strain>
    </source>
</reference>
<evidence type="ECO:0000256" key="1">
    <source>
        <dbReference type="SAM" id="MobiDB-lite"/>
    </source>
</evidence>
<feature type="compositionally biased region" description="Low complexity" evidence="1">
    <location>
        <begin position="149"/>
        <end position="165"/>
    </location>
</feature>
<dbReference type="Proteomes" id="UP000653493">
    <property type="component" value="Unassembled WGS sequence"/>
</dbReference>
<dbReference type="EMBL" id="BMSL01000013">
    <property type="protein sequence ID" value="GGS49040.1"/>
    <property type="molecule type" value="Genomic_DNA"/>
</dbReference>
<feature type="transmembrane region" description="Helical" evidence="2">
    <location>
        <begin position="12"/>
        <end position="32"/>
    </location>
</feature>
<keyword evidence="2" id="KW-0472">Membrane</keyword>
<name>A0A918GN87_STRGD</name>
<evidence type="ECO:0000313" key="3">
    <source>
        <dbReference type="EMBL" id="GGS49040.1"/>
    </source>
</evidence>
<sequence>MDAKNRFETRTTFALSRLEWLGFLAVSLVLAFQHRADIRWGVFVLLFAVIDVIGYLPGAIAYRRSPDRRVARGYYVAYNTMHSLVTAGAIAGAWALFVRPEWALLALPVHLMGDRALFGNSLKPFGVAFEPATDPHYAEFEERRRTVFPGHPSGPEPASGSGPDPVEGTHAVRA</sequence>
<evidence type="ECO:0000313" key="4">
    <source>
        <dbReference type="Proteomes" id="UP000653493"/>
    </source>
</evidence>
<evidence type="ECO:0000256" key="2">
    <source>
        <dbReference type="SAM" id="Phobius"/>
    </source>
</evidence>
<feature type="transmembrane region" description="Helical" evidence="2">
    <location>
        <begin position="74"/>
        <end position="97"/>
    </location>
</feature>